<evidence type="ECO:0000256" key="1">
    <source>
        <dbReference type="SAM" id="MobiDB-lite"/>
    </source>
</evidence>
<reference evidence="4" key="2">
    <citation type="submission" date="2023-05" db="EMBL/GenBank/DDBJ databases">
        <authorList>
            <consortium name="Lawrence Berkeley National Laboratory"/>
            <person name="Steindorff A."/>
            <person name="Hensen N."/>
            <person name="Bonometti L."/>
            <person name="Westerberg I."/>
            <person name="Brannstrom I.O."/>
            <person name="Guillou S."/>
            <person name="Cros-Aarteil S."/>
            <person name="Calhoun S."/>
            <person name="Haridas S."/>
            <person name="Kuo A."/>
            <person name="Mondo S."/>
            <person name="Pangilinan J."/>
            <person name="Riley R."/>
            <person name="Labutti K."/>
            <person name="Andreopoulos B."/>
            <person name="Lipzen A."/>
            <person name="Chen C."/>
            <person name="Yanf M."/>
            <person name="Daum C."/>
            <person name="Ng V."/>
            <person name="Clum A."/>
            <person name="Ohm R."/>
            <person name="Martin F."/>
            <person name="Silar P."/>
            <person name="Natvig D."/>
            <person name="Lalanne C."/>
            <person name="Gautier V."/>
            <person name="Ament-Velasquez S.L."/>
            <person name="Kruys A."/>
            <person name="Hutchinson M.I."/>
            <person name="Powell A.J."/>
            <person name="Barry K."/>
            <person name="Miller A.N."/>
            <person name="Grigoriev I.V."/>
            <person name="Debuchy R."/>
            <person name="Gladieux P."/>
            <person name="Thoren M.H."/>
            <person name="Johannesson H."/>
        </authorList>
    </citation>
    <scope>NUCLEOTIDE SEQUENCE</scope>
    <source>
        <strain evidence="4">CBS 508.74</strain>
    </source>
</reference>
<keyword evidence="5" id="KW-1185">Reference proteome</keyword>
<dbReference type="Gene3D" id="3.30.2130.10">
    <property type="entry name" value="VC0802-like"/>
    <property type="match status" value="1"/>
</dbReference>
<dbReference type="Pfam" id="PF13679">
    <property type="entry name" value="Methyltransf_32"/>
    <property type="match status" value="1"/>
</dbReference>
<evidence type="ECO:0000313" key="4">
    <source>
        <dbReference type="EMBL" id="KAK4110643.1"/>
    </source>
</evidence>
<name>A0AAN6QII7_9PEZI</name>
<dbReference type="RefSeq" id="XP_064668213.1">
    <property type="nucleotide sequence ID" value="XM_064811882.1"/>
</dbReference>
<feature type="domain" description="CASTOR ACT" evidence="3">
    <location>
        <begin position="711"/>
        <end position="770"/>
    </location>
</feature>
<dbReference type="AlphaFoldDB" id="A0AAN6QII7"/>
<dbReference type="InterPro" id="IPR025714">
    <property type="entry name" value="Methyltranfer_dom"/>
</dbReference>
<evidence type="ECO:0000259" key="2">
    <source>
        <dbReference type="Pfam" id="PF13679"/>
    </source>
</evidence>
<feature type="compositionally biased region" description="Gly residues" evidence="1">
    <location>
        <begin position="788"/>
        <end position="807"/>
    </location>
</feature>
<dbReference type="SUPFAM" id="SSF55021">
    <property type="entry name" value="ACT-like"/>
    <property type="match status" value="1"/>
</dbReference>
<comment type="caution">
    <text evidence="4">The sequence shown here is derived from an EMBL/GenBank/DDBJ whole genome shotgun (WGS) entry which is preliminary data.</text>
</comment>
<dbReference type="Proteomes" id="UP001302812">
    <property type="component" value="Unassembled WGS sequence"/>
</dbReference>
<protein>
    <recommendedName>
        <fullName evidence="6">Methyltransferase domain-containing protein</fullName>
    </recommendedName>
</protein>
<evidence type="ECO:0000313" key="5">
    <source>
        <dbReference type="Proteomes" id="UP001302812"/>
    </source>
</evidence>
<gene>
    <name evidence="4" type="ORF">N656DRAFT_713284</name>
</gene>
<dbReference type="GO" id="GO:0046394">
    <property type="term" value="P:carboxylic acid biosynthetic process"/>
    <property type="evidence" value="ECO:0007669"/>
    <property type="project" value="UniProtKB-ARBA"/>
</dbReference>
<feature type="region of interest" description="Disordered" evidence="1">
    <location>
        <begin position="871"/>
        <end position="899"/>
    </location>
</feature>
<evidence type="ECO:0008006" key="6">
    <source>
        <dbReference type="Google" id="ProtNLM"/>
    </source>
</evidence>
<dbReference type="EMBL" id="MU853349">
    <property type="protein sequence ID" value="KAK4110643.1"/>
    <property type="molecule type" value="Genomic_DNA"/>
</dbReference>
<dbReference type="GO" id="GO:0006520">
    <property type="term" value="P:amino acid metabolic process"/>
    <property type="evidence" value="ECO:0007669"/>
    <property type="project" value="UniProtKB-ARBA"/>
</dbReference>
<reference evidence="4" key="1">
    <citation type="journal article" date="2023" name="Mol. Phylogenet. Evol.">
        <title>Genome-scale phylogeny and comparative genomics of the fungal order Sordariales.</title>
        <authorList>
            <person name="Hensen N."/>
            <person name="Bonometti L."/>
            <person name="Westerberg I."/>
            <person name="Brannstrom I.O."/>
            <person name="Guillou S."/>
            <person name="Cros-Aarteil S."/>
            <person name="Calhoun S."/>
            <person name="Haridas S."/>
            <person name="Kuo A."/>
            <person name="Mondo S."/>
            <person name="Pangilinan J."/>
            <person name="Riley R."/>
            <person name="LaButti K."/>
            <person name="Andreopoulos B."/>
            <person name="Lipzen A."/>
            <person name="Chen C."/>
            <person name="Yan M."/>
            <person name="Daum C."/>
            <person name="Ng V."/>
            <person name="Clum A."/>
            <person name="Steindorff A."/>
            <person name="Ohm R.A."/>
            <person name="Martin F."/>
            <person name="Silar P."/>
            <person name="Natvig D.O."/>
            <person name="Lalanne C."/>
            <person name="Gautier V."/>
            <person name="Ament-Velasquez S.L."/>
            <person name="Kruys A."/>
            <person name="Hutchinson M.I."/>
            <person name="Powell A.J."/>
            <person name="Barry K."/>
            <person name="Miller A.N."/>
            <person name="Grigoriev I.V."/>
            <person name="Debuchy R."/>
            <person name="Gladieux P."/>
            <person name="Hiltunen Thoren M."/>
            <person name="Johannesson H."/>
        </authorList>
    </citation>
    <scope>NUCLEOTIDE SEQUENCE</scope>
    <source>
        <strain evidence="4">CBS 508.74</strain>
    </source>
</reference>
<dbReference type="GeneID" id="89936007"/>
<feature type="region of interest" description="Disordered" evidence="1">
    <location>
        <begin position="624"/>
        <end position="647"/>
    </location>
</feature>
<evidence type="ECO:0000259" key="3">
    <source>
        <dbReference type="Pfam" id="PF13840"/>
    </source>
</evidence>
<feature type="compositionally biased region" description="Gly residues" evidence="1">
    <location>
        <begin position="888"/>
        <end position="899"/>
    </location>
</feature>
<feature type="domain" description="Methyltransferase" evidence="2">
    <location>
        <begin position="140"/>
        <end position="357"/>
    </location>
</feature>
<dbReference type="InterPro" id="IPR027795">
    <property type="entry name" value="CASTOR_ACT_dom"/>
</dbReference>
<organism evidence="4 5">
    <name type="scientific">Canariomyces notabilis</name>
    <dbReference type="NCBI Taxonomy" id="2074819"/>
    <lineage>
        <taxon>Eukaryota</taxon>
        <taxon>Fungi</taxon>
        <taxon>Dikarya</taxon>
        <taxon>Ascomycota</taxon>
        <taxon>Pezizomycotina</taxon>
        <taxon>Sordariomycetes</taxon>
        <taxon>Sordariomycetidae</taxon>
        <taxon>Sordariales</taxon>
        <taxon>Chaetomiaceae</taxon>
        <taxon>Canariomyces</taxon>
    </lineage>
</organism>
<feature type="compositionally biased region" description="Low complexity" evidence="1">
    <location>
        <begin position="624"/>
        <end position="640"/>
    </location>
</feature>
<dbReference type="Pfam" id="PF13840">
    <property type="entry name" value="ACT_7"/>
    <property type="match status" value="1"/>
</dbReference>
<dbReference type="InterPro" id="IPR052220">
    <property type="entry name" value="METTL25"/>
</dbReference>
<feature type="region of interest" description="Disordered" evidence="1">
    <location>
        <begin position="787"/>
        <end position="808"/>
    </location>
</feature>
<sequence length="1045" mass="114641">MKDFETRPERPLPYADEFSSADEYVESLLHFAANSDLFRFLCGGVHILDFFTTDPGLFVSAVPKEWQHYLLQTEPMALLDFLMRDDLSSVAPSNGPGAPPETLLEYVKDIRRFSLQRSFRPSRPKLPVLPRSVALGMKTKKVHEVTHFAGYIDRLSEDVARVSGKGFTHFVDFGSGQNYLGRTLASPPYNKHIVAVESKEANMAGAKDLDILSGLAEREKRVRNKKLYHRVLEAVDPSQHNDEEALKRAAKELGMTDEEIATIDLRSRKELQATYTVEEGKGSIEYVVGRLEHADLTGVLAQLRSHEDGVLGKDLRMMAVSIHSCGNLSHYGIRSMILNPCIHAVAIVGCCYNLLTEKLGPPTFKPPFARPSLRPINARVVRESERRDPQGFPMSERLSTYNEEGIRLNITARMMACQAPGNWTDEESDAFFTRHFYRAVLQKIFLDKGVISRVYHGQETGADTPFNTSTNPVIIGSLRKHCYTSFNAYVRGAITKLTTNSDFSQYSQTVREKMGNITDEEIARYEESFRYRKRELSAVWSLMAFSASVVESLIVTDRWLFLREHSDIVRDCWVETVFDYRESPRNLVVDTSLSLIHIPLHLYGSLLQPILKVLLPESQTPNHLLNHSPSSSSQSSPTNGSHHHSHDHHPFINISVTPIECSIVCPTSWASKLFADRAAAPTTTSKTLAPLLPFLSNKETEAAAAAGVSISKDTYSALCVTSAGMDAGSRVADLTSPLALANIPIFFITTYYSDFILVPTKDRQVVVKTLLAGGFVFEHGEEGRREIGGGYEGGGDSAGVSAGGPGGRKVSLVSEGQAQCQGGQGLDGGPPSSVSELQERTFELLKKRGVVPYVEEGLRLVQCSGRERSAVMRGASYSDGRRSRHGSNGKGGAPSGGGAGGAAGSSMAIMCWVDTVDTKLYTSVVSALVSQPRFLSITLAQEDPPSLLMDRELLGMFGDSVVGPTEGALVPIFLDLADLPFEATGIVSGVAGRLVKDMRMEQSAELSYLSTARAGAVILSSEESVMALDVLRPLLTRDEQEEETQ</sequence>
<proteinExistence type="predicted"/>
<accession>A0AAN6QII7</accession>
<dbReference type="InterPro" id="IPR045865">
    <property type="entry name" value="ACT-like_dom_sf"/>
</dbReference>
<dbReference type="PANTHER" id="PTHR12496">
    <property type="entry name" value="CGI-41 METHYLTRANSFERASE"/>
    <property type="match status" value="1"/>
</dbReference>
<dbReference type="PANTHER" id="PTHR12496:SF0">
    <property type="entry name" value="METHYLTRANSFERASE DOMAIN-CONTAINING PROTEIN"/>
    <property type="match status" value="1"/>
</dbReference>